<evidence type="ECO:0000313" key="3">
    <source>
        <dbReference type="Proteomes" id="UP000248597"/>
    </source>
</evidence>
<feature type="transmembrane region" description="Helical" evidence="1">
    <location>
        <begin position="230"/>
        <end position="258"/>
    </location>
</feature>
<feature type="transmembrane region" description="Helical" evidence="1">
    <location>
        <begin position="7"/>
        <end position="25"/>
    </location>
</feature>
<comment type="caution">
    <text evidence="2">The sequence shown here is derived from an EMBL/GenBank/DDBJ whole genome shotgun (WGS) entry which is preliminary data.</text>
</comment>
<keyword evidence="1" id="KW-0472">Membrane</keyword>
<dbReference type="Proteomes" id="UP000248597">
    <property type="component" value="Unassembled WGS sequence"/>
</dbReference>
<feature type="transmembrane region" description="Helical" evidence="1">
    <location>
        <begin position="140"/>
        <end position="157"/>
    </location>
</feature>
<protein>
    <submittedName>
        <fullName evidence="2">Uncharacterized protein</fullName>
    </submittedName>
</protein>
<name>A0A2W5MQ45_SPHMC</name>
<keyword evidence="1" id="KW-0812">Transmembrane</keyword>
<feature type="transmembrane region" description="Helical" evidence="1">
    <location>
        <begin position="109"/>
        <end position="128"/>
    </location>
</feature>
<dbReference type="EMBL" id="QFPJ01000020">
    <property type="protein sequence ID" value="PZQ21967.1"/>
    <property type="molecule type" value="Genomic_DNA"/>
</dbReference>
<organism evidence="2 3">
    <name type="scientific">Sphingopyxis macrogoltabida</name>
    <name type="common">Sphingomonas macrogoltabidus</name>
    <dbReference type="NCBI Taxonomy" id="33050"/>
    <lineage>
        <taxon>Bacteria</taxon>
        <taxon>Pseudomonadati</taxon>
        <taxon>Pseudomonadota</taxon>
        <taxon>Alphaproteobacteria</taxon>
        <taxon>Sphingomonadales</taxon>
        <taxon>Sphingomonadaceae</taxon>
        <taxon>Sphingopyxis</taxon>
    </lineage>
</organism>
<feature type="transmembrane region" description="Helical" evidence="1">
    <location>
        <begin position="67"/>
        <end position="86"/>
    </location>
</feature>
<feature type="transmembrane region" description="Helical" evidence="1">
    <location>
        <begin position="177"/>
        <end position="195"/>
    </location>
</feature>
<reference evidence="2 3" key="1">
    <citation type="submission" date="2017-08" db="EMBL/GenBank/DDBJ databases">
        <title>Infants hospitalized years apart are colonized by the same room-sourced microbial strains.</title>
        <authorList>
            <person name="Brooks B."/>
            <person name="Olm M.R."/>
            <person name="Firek B.A."/>
            <person name="Baker R."/>
            <person name="Thomas B.C."/>
            <person name="Morowitz M.J."/>
            <person name="Banfield J.F."/>
        </authorList>
    </citation>
    <scope>NUCLEOTIDE SEQUENCE [LARGE SCALE GENOMIC DNA]</scope>
    <source>
        <strain evidence="2">S2_005_003_R2_47</strain>
    </source>
</reference>
<gene>
    <name evidence="2" type="ORF">DI569_09910</name>
</gene>
<dbReference type="AlphaFoldDB" id="A0A2W5MQ45"/>
<feature type="transmembrane region" description="Helical" evidence="1">
    <location>
        <begin position="37"/>
        <end position="55"/>
    </location>
</feature>
<sequence length="273" mass="29543">MPYRRAWIWCLAIIAISVVAFWPGYLSQLGPAKMTSHFHAITATLWIMLIAAQSWSIDCGQRARHRSLGLAIFVMVPLFLIGGAGVEHSMAVATGTGDDAFYNVWGPSLGIYDLLASLGFLGLTAMALKDRRLVARHAGWLLATPLLLIGPILSRIYPRYVPGLAMQGPEDFGHFRWGIHLGGLTAIAIALWLWSRHRRDGAPWLVAIAVNVVQLTLFETLGFIPAWKAAFVAFGTIPLAAHAVGAAVLSAAALAWGWRSVPPRRVSSAGAMT</sequence>
<proteinExistence type="predicted"/>
<feature type="transmembrane region" description="Helical" evidence="1">
    <location>
        <begin position="202"/>
        <end position="224"/>
    </location>
</feature>
<evidence type="ECO:0000313" key="2">
    <source>
        <dbReference type="EMBL" id="PZQ21967.1"/>
    </source>
</evidence>
<evidence type="ECO:0000256" key="1">
    <source>
        <dbReference type="SAM" id="Phobius"/>
    </source>
</evidence>
<accession>A0A2W5MQ45</accession>
<keyword evidence="1" id="KW-1133">Transmembrane helix</keyword>